<dbReference type="EMBL" id="WEIA01000001">
    <property type="protein sequence ID" value="NLR19785.1"/>
    <property type="molecule type" value="Genomic_DNA"/>
</dbReference>
<dbReference type="Proteomes" id="UP001304419">
    <property type="component" value="Chromosome 1"/>
</dbReference>
<proteinExistence type="inferred from homology"/>
<dbReference type="InterPro" id="IPR036291">
    <property type="entry name" value="NAD(P)-bd_dom_sf"/>
</dbReference>
<name>A0A8I2H6G7_9GAMM</name>
<reference evidence="3 5" key="2">
    <citation type="submission" date="2023-10" db="EMBL/GenBank/DDBJ databases">
        <title>To unveil natural product biosynthetic capacity in Pseudoalteromonas.</title>
        <authorList>
            <person name="Wang J."/>
        </authorList>
    </citation>
    <scope>NUCLEOTIDE SEQUENCE [LARGE SCALE GENOMIC DNA]</scope>
    <source>
        <strain evidence="3 5">DSM 15914</strain>
    </source>
</reference>
<evidence type="ECO:0000313" key="4">
    <source>
        <dbReference type="Proteomes" id="UP000646877"/>
    </source>
</evidence>
<gene>
    <name evidence="2" type="ORF">F9Y85_00255</name>
    <name evidence="3" type="ORF">R5H13_13315</name>
</gene>
<dbReference type="EMBL" id="CP137578">
    <property type="protein sequence ID" value="WOX27630.1"/>
    <property type="molecule type" value="Genomic_DNA"/>
</dbReference>
<keyword evidence="3" id="KW-0560">Oxidoreductase</keyword>
<organism evidence="2 4">
    <name type="scientific">Pseudoalteromonas maricaloris</name>
    <dbReference type="NCBI Taxonomy" id="184924"/>
    <lineage>
        <taxon>Bacteria</taxon>
        <taxon>Pseudomonadati</taxon>
        <taxon>Pseudomonadota</taxon>
        <taxon>Gammaproteobacteria</taxon>
        <taxon>Alteromonadales</taxon>
        <taxon>Pseudoalteromonadaceae</taxon>
        <taxon>Pseudoalteromonas</taxon>
    </lineage>
</organism>
<reference evidence="2" key="1">
    <citation type="submission" date="2019-10" db="EMBL/GenBank/DDBJ databases">
        <authorList>
            <person name="Paulsen S."/>
        </authorList>
    </citation>
    <scope>NUCLEOTIDE SEQUENCE</scope>
    <source>
        <strain evidence="2">LMG 19692</strain>
    </source>
</reference>
<accession>A0A8I2H6G7</accession>
<dbReference type="InterPro" id="IPR050259">
    <property type="entry name" value="SDR"/>
</dbReference>
<evidence type="ECO:0000313" key="5">
    <source>
        <dbReference type="Proteomes" id="UP001304419"/>
    </source>
</evidence>
<dbReference type="CDD" id="cd05233">
    <property type="entry name" value="SDR_c"/>
    <property type="match status" value="1"/>
</dbReference>
<dbReference type="AlphaFoldDB" id="A0A8I2H6G7"/>
<dbReference type="PANTHER" id="PTHR42879:SF2">
    <property type="entry name" value="3-OXOACYL-[ACYL-CARRIER-PROTEIN] REDUCTASE FABG"/>
    <property type="match status" value="1"/>
</dbReference>
<evidence type="ECO:0000256" key="1">
    <source>
        <dbReference type="ARBA" id="ARBA00006484"/>
    </source>
</evidence>
<dbReference type="EC" id="1.-.-.-" evidence="3"/>
<dbReference type="PRINTS" id="PR00080">
    <property type="entry name" value="SDRFAMILY"/>
</dbReference>
<dbReference type="PRINTS" id="PR00081">
    <property type="entry name" value="GDHRDH"/>
</dbReference>
<comment type="similarity">
    <text evidence="1">Belongs to the short-chain dehydrogenases/reductases (SDR) family.</text>
</comment>
<dbReference type="PANTHER" id="PTHR42879">
    <property type="entry name" value="3-OXOACYL-(ACYL-CARRIER-PROTEIN) REDUCTASE"/>
    <property type="match status" value="1"/>
</dbReference>
<dbReference type="RefSeq" id="WP_052258356.1">
    <property type="nucleotide sequence ID" value="NZ_CBCSDF010000003.1"/>
</dbReference>
<dbReference type="Pfam" id="PF13561">
    <property type="entry name" value="adh_short_C2"/>
    <property type="match status" value="1"/>
</dbReference>
<keyword evidence="5" id="KW-1185">Reference proteome</keyword>
<dbReference type="InterPro" id="IPR002347">
    <property type="entry name" value="SDR_fam"/>
</dbReference>
<dbReference type="Gene3D" id="3.40.50.720">
    <property type="entry name" value="NAD(P)-binding Rossmann-like Domain"/>
    <property type="match status" value="1"/>
</dbReference>
<evidence type="ECO:0000313" key="2">
    <source>
        <dbReference type="EMBL" id="NLR19785.1"/>
    </source>
</evidence>
<dbReference type="SUPFAM" id="SSF51735">
    <property type="entry name" value="NAD(P)-binding Rossmann-fold domains"/>
    <property type="match status" value="1"/>
</dbReference>
<protein>
    <submittedName>
        <fullName evidence="2">SDR family oxidoreductase</fullName>
        <ecNumber evidence="3">1.-.-.-</ecNumber>
    </submittedName>
</protein>
<evidence type="ECO:0000313" key="3">
    <source>
        <dbReference type="EMBL" id="WOX27630.1"/>
    </source>
</evidence>
<dbReference type="FunFam" id="3.40.50.720:FF:000084">
    <property type="entry name" value="Short-chain dehydrogenase reductase"/>
    <property type="match status" value="1"/>
</dbReference>
<dbReference type="GO" id="GO:0016491">
    <property type="term" value="F:oxidoreductase activity"/>
    <property type="evidence" value="ECO:0007669"/>
    <property type="project" value="UniProtKB-KW"/>
</dbReference>
<dbReference type="Proteomes" id="UP000646877">
    <property type="component" value="Unassembled WGS sequence"/>
</dbReference>
<sequence>MIPYIAGQLAKNKVAVVTGANRGIGKAISETLLAHGCTVIAAVRDIETAKASLTHQDNLHFVKLDLNHEDSVKSSIKDIRAISKTVDILINNAGVAMGGLFQMTSMHDVKQLFEVNLFNQLLLTQQISRLMQRQKQGCVINILSSATHQIDRGTLAYGSVKSAFERASLSMAVELADSGIRVNAIAPGVTSTDMAEEMDEQARIDFVAKSLLKKAAIPQDIANTALFLCSDLATHITGQVLNVDGGLI</sequence>